<dbReference type="InterPro" id="IPR011650">
    <property type="entry name" value="Peptidase_M20_dimer"/>
</dbReference>
<dbReference type="InterPro" id="IPR017150">
    <property type="entry name" value="Pept_M20_glutamate_carboxypep"/>
</dbReference>
<dbReference type="SUPFAM" id="SSF55031">
    <property type="entry name" value="Bacterial exopeptidase dimerisation domain"/>
    <property type="match status" value="1"/>
</dbReference>
<organism evidence="6 7">
    <name type="scientific">Oceanobacillus luteolus</name>
    <dbReference type="NCBI Taxonomy" id="1274358"/>
    <lineage>
        <taxon>Bacteria</taxon>
        <taxon>Bacillati</taxon>
        <taxon>Bacillota</taxon>
        <taxon>Bacilli</taxon>
        <taxon>Bacillales</taxon>
        <taxon>Bacillaceae</taxon>
        <taxon>Oceanobacillus</taxon>
    </lineage>
</organism>
<evidence type="ECO:0000313" key="7">
    <source>
        <dbReference type="Proteomes" id="UP001597221"/>
    </source>
</evidence>
<dbReference type="PANTHER" id="PTHR43808">
    <property type="entry name" value="ACETYLORNITHINE DEACETYLASE"/>
    <property type="match status" value="1"/>
</dbReference>
<dbReference type="InterPro" id="IPR002933">
    <property type="entry name" value="Peptidase_M20"/>
</dbReference>
<proteinExistence type="predicted"/>
<comment type="cofactor">
    <cofactor evidence="1">
        <name>Zn(2+)</name>
        <dbReference type="ChEBI" id="CHEBI:29105"/>
    </cofactor>
</comment>
<reference evidence="7" key="1">
    <citation type="journal article" date="2019" name="Int. J. Syst. Evol. Microbiol.">
        <title>The Global Catalogue of Microorganisms (GCM) 10K type strain sequencing project: providing services to taxonomists for standard genome sequencing and annotation.</title>
        <authorList>
            <consortium name="The Broad Institute Genomics Platform"/>
            <consortium name="The Broad Institute Genome Sequencing Center for Infectious Disease"/>
            <person name="Wu L."/>
            <person name="Ma J."/>
        </authorList>
    </citation>
    <scope>NUCLEOTIDE SEQUENCE [LARGE SCALE GENOMIC DNA]</scope>
    <source>
        <strain evidence="7">CGMCC 1.12376</strain>
    </source>
</reference>
<comment type="caution">
    <text evidence="6">The sequence shown here is derived from an EMBL/GenBank/DDBJ whole genome shotgun (WGS) entry which is preliminary data.</text>
</comment>
<keyword evidence="4" id="KW-0862">Zinc</keyword>
<evidence type="ECO:0000256" key="1">
    <source>
        <dbReference type="ARBA" id="ARBA00001947"/>
    </source>
</evidence>
<dbReference type="EMBL" id="JBHUDE010000158">
    <property type="protein sequence ID" value="MFD1609501.1"/>
    <property type="molecule type" value="Genomic_DNA"/>
</dbReference>
<dbReference type="CDD" id="cd03885">
    <property type="entry name" value="M20_CPDG2"/>
    <property type="match status" value="1"/>
</dbReference>
<gene>
    <name evidence="6" type="ORF">ACFSBH_17935</name>
</gene>
<dbReference type="PANTHER" id="PTHR43808:SF9">
    <property type="entry name" value="BLL0789 PROTEIN"/>
    <property type="match status" value="1"/>
</dbReference>
<dbReference type="SUPFAM" id="SSF53187">
    <property type="entry name" value="Zn-dependent exopeptidases"/>
    <property type="match status" value="1"/>
</dbReference>
<keyword evidence="2" id="KW-0479">Metal-binding</keyword>
<evidence type="ECO:0000256" key="3">
    <source>
        <dbReference type="ARBA" id="ARBA00022801"/>
    </source>
</evidence>
<name>A0ABW4HW71_9BACI</name>
<dbReference type="Gene3D" id="3.30.70.360">
    <property type="match status" value="1"/>
</dbReference>
<feature type="domain" description="Peptidase M20 dimerisation" evidence="5">
    <location>
        <begin position="194"/>
        <end position="287"/>
    </location>
</feature>
<dbReference type="Pfam" id="PF07687">
    <property type="entry name" value="M20_dimer"/>
    <property type="match status" value="1"/>
</dbReference>
<protein>
    <submittedName>
        <fullName evidence="6">M20 family metallopeptidase</fullName>
    </submittedName>
</protein>
<dbReference type="PROSITE" id="PS00758">
    <property type="entry name" value="ARGE_DAPE_CPG2_1"/>
    <property type="match status" value="1"/>
</dbReference>
<evidence type="ECO:0000259" key="5">
    <source>
        <dbReference type="Pfam" id="PF07687"/>
    </source>
</evidence>
<dbReference type="PIRSF" id="PIRSF037238">
    <property type="entry name" value="Carboxypeptidase_G2"/>
    <property type="match status" value="1"/>
</dbReference>
<dbReference type="InterPro" id="IPR050072">
    <property type="entry name" value="Peptidase_M20A"/>
</dbReference>
<keyword evidence="3" id="KW-0378">Hydrolase</keyword>
<dbReference type="RefSeq" id="WP_251515100.1">
    <property type="nucleotide sequence ID" value="NZ_JAMBON010000023.1"/>
</dbReference>
<dbReference type="Pfam" id="PF01546">
    <property type="entry name" value="Peptidase_M20"/>
    <property type="match status" value="1"/>
</dbReference>
<dbReference type="InterPro" id="IPR001261">
    <property type="entry name" value="ArgE/DapE_CS"/>
</dbReference>
<keyword evidence="7" id="KW-1185">Reference proteome</keyword>
<evidence type="ECO:0000256" key="4">
    <source>
        <dbReference type="ARBA" id="ARBA00022833"/>
    </source>
</evidence>
<dbReference type="InterPro" id="IPR036264">
    <property type="entry name" value="Bact_exopeptidase_dim_dom"/>
</dbReference>
<evidence type="ECO:0000313" key="6">
    <source>
        <dbReference type="EMBL" id="MFD1609501.1"/>
    </source>
</evidence>
<dbReference type="Proteomes" id="UP001597221">
    <property type="component" value="Unassembled WGS sequence"/>
</dbReference>
<sequence length="405" mass="44809">MKNTKRRKVETISTYDILPYLTANKERIKEELLELVRAESPSHDKDLLFHCEQTIKRIFTTHFGDLFELEQFPMEHTGNHFKYEIPAQPGPRILFLSHYDTVWDKGVLPIKEKQGRIYGPGIFDMKAGLLCSIWSVKALLQTKGSLPFSPVFLFTGDEEIGSSTSKEIIERVARTCDAVFVMEPPTARSYSLKIERKGVGEYKIKTTGISAHAGNHHKDGASAILEMSKIIQQLEGLTDYKKGTTVNVGKINGGSVSNVIPELAEIEVDFRVRNMEEARRVQYSIESLTVSNPEVDIFIEGGLNRPPLERTEENISLFEVAKAAGRRLGMEVKAASVGGGSDGNFTSAIGIPTLDGLGIPGGGPHARSEHVKFDLFPEKCALVAETLIQLTTKGWNLHPGTTSVK</sequence>
<dbReference type="Gene3D" id="3.40.630.10">
    <property type="entry name" value="Zn peptidases"/>
    <property type="match status" value="1"/>
</dbReference>
<accession>A0ABW4HW71</accession>
<evidence type="ECO:0000256" key="2">
    <source>
        <dbReference type="ARBA" id="ARBA00022723"/>
    </source>
</evidence>